<comment type="function">
    <text evidence="8">Component of the A-type ATP synthase that produces ATP from ADP in the presence of a proton gradient across the membrane.</text>
</comment>
<evidence type="ECO:0000256" key="3">
    <source>
        <dbReference type="ARBA" id="ARBA00022448"/>
    </source>
</evidence>
<evidence type="ECO:0000256" key="4">
    <source>
        <dbReference type="ARBA" id="ARBA00022692"/>
    </source>
</evidence>
<reference evidence="12" key="1">
    <citation type="journal article" date="2020" name="mSystems">
        <title>Genome- and Community-Level Interaction Insights into Carbon Utilization and Element Cycling Functions of Hydrothermarchaeota in Hydrothermal Sediment.</title>
        <authorList>
            <person name="Zhou Z."/>
            <person name="Liu Y."/>
            <person name="Xu W."/>
            <person name="Pan J."/>
            <person name="Luo Z.H."/>
            <person name="Li M."/>
        </authorList>
    </citation>
    <scope>NUCLEOTIDE SEQUENCE [LARGE SCALE GENOMIC DNA]</scope>
    <source>
        <strain evidence="12">SpSt-1116</strain>
    </source>
</reference>
<comment type="similarity">
    <text evidence="2 10">Belongs to the V-ATPase 116 kDa subunit family.</text>
</comment>
<feature type="transmembrane region" description="Helical" evidence="10">
    <location>
        <begin position="498"/>
        <end position="516"/>
    </location>
</feature>
<evidence type="ECO:0000256" key="5">
    <source>
        <dbReference type="ARBA" id="ARBA00022989"/>
    </source>
</evidence>
<dbReference type="PANTHER" id="PTHR11629">
    <property type="entry name" value="VACUOLAR PROTON ATPASES"/>
    <property type="match status" value="1"/>
</dbReference>
<gene>
    <name evidence="12" type="ORF">ENM78_01110</name>
</gene>
<evidence type="ECO:0000256" key="10">
    <source>
        <dbReference type="RuleBase" id="RU361189"/>
    </source>
</evidence>
<dbReference type="InterPro" id="IPR002490">
    <property type="entry name" value="V-ATPase_116kDa_su"/>
</dbReference>
<feature type="coiled-coil region" evidence="11">
    <location>
        <begin position="234"/>
        <end position="261"/>
    </location>
</feature>
<evidence type="ECO:0000256" key="6">
    <source>
        <dbReference type="ARBA" id="ARBA00023065"/>
    </source>
</evidence>
<dbReference type="GO" id="GO:0046961">
    <property type="term" value="F:proton-transporting ATPase activity, rotational mechanism"/>
    <property type="evidence" value="ECO:0007669"/>
    <property type="project" value="InterPro"/>
</dbReference>
<dbReference type="GO" id="GO:0033179">
    <property type="term" value="C:proton-transporting V-type ATPase, V0 domain"/>
    <property type="evidence" value="ECO:0007669"/>
    <property type="project" value="InterPro"/>
</dbReference>
<dbReference type="GO" id="GO:0016471">
    <property type="term" value="C:vacuolar proton-transporting V-type ATPase complex"/>
    <property type="evidence" value="ECO:0007669"/>
    <property type="project" value="TreeGrafter"/>
</dbReference>
<dbReference type="GO" id="GO:0051117">
    <property type="term" value="F:ATPase binding"/>
    <property type="evidence" value="ECO:0007669"/>
    <property type="project" value="TreeGrafter"/>
</dbReference>
<evidence type="ECO:0000256" key="1">
    <source>
        <dbReference type="ARBA" id="ARBA00004141"/>
    </source>
</evidence>
<sequence>MAPRRAAKMLLPERIVEVNVAVERESLGSLVATLLREGIFHPTPLAYKISASEDPLARRQLHEVSSKLEKISRYLGELNIYNPLKSYEISIEGGDWLKATERLLQEFRPLEDYVDGIFDSIQRAREKLKQLEERKELLEPFKEFNVDLLVASQLERFAVFAGSIPAANATLLNQTLLESGVDYVMQALTREQRAYIVVVSSRKEQQEVQRILNKLGFQPLTIPEQYPQNPMEAYQQVVREIVEFEKELESLREELRKRSDVLNKYYSTFHAIKGALRVLSVAKHQGPLSFLSGYIPVGYEKRLRNVLETSTKGLYMMVLGRVARGAGRAASPTLVRVPKLLKPFHWIVSLYGVPSSSEVVPTIFVALTFPLLYGLMFPDAGHALVIMLFGVYMLKTARGREGRENLGLLAIYLGLAAFVTGFLAGEFFGPLAGLAEKIWHGHPPLASPVEAGTEGGTFILIMTLCFRIAAFMLVSGTLLGLLNAVLERNRHEAVAVKLPKFLLFAFATYPFLFYDLEKAGSIIYDATFGGAKTAEGALVRYGALVSLFALLTLEPGLEALKHGAHRVRSTFPMAFLEVFESLLLVIGNTVSFLRILGLSLAHSGIMLGFALLATLVAGDVVGDLVGAIVYIVGNLLAIGLEGIVVFAHTLRLHFYEWFTKFYSGAGVPFEPIFSSVVVRVL</sequence>
<feature type="transmembrane region" description="Helical" evidence="10">
    <location>
        <begin position="458"/>
        <end position="486"/>
    </location>
</feature>
<feature type="transmembrane region" description="Helical" evidence="10">
    <location>
        <begin position="406"/>
        <end position="424"/>
    </location>
</feature>
<evidence type="ECO:0000256" key="7">
    <source>
        <dbReference type="ARBA" id="ARBA00023136"/>
    </source>
</evidence>
<dbReference type="Gene3D" id="3.30.70.2750">
    <property type="match status" value="1"/>
</dbReference>
<dbReference type="Pfam" id="PF01496">
    <property type="entry name" value="V_ATPase_I"/>
    <property type="match status" value="2"/>
</dbReference>
<accession>A0A7J3ZJ73</accession>
<keyword evidence="11" id="KW-0175">Coiled coil</keyword>
<dbReference type="AlphaFoldDB" id="A0A7J3ZJ73"/>
<feature type="transmembrane region" description="Helical" evidence="10">
    <location>
        <begin position="536"/>
        <end position="553"/>
    </location>
</feature>
<feature type="transmembrane region" description="Helical" evidence="10">
    <location>
        <begin position="624"/>
        <end position="647"/>
    </location>
</feature>
<feature type="transmembrane region" description="Helical" evidence="10">
    <location>
        <begin position="375"/>
        <end position="394"/>
    </location>
</feature>
<keyword evidence="7 10" id="KW-0472">Membrane</keyword>
<evidence type="ECO:0000256" key="11">
    <source>
        <dbReference type="SAM" id="Coils"/>
    </source>
</evidence>
<dbReference type="Gene3D" id="3.30.70.2170">
    <property type="match status" value="1"/>
</dbReference>
<dbReference type="GO" id="GO:0007035">
    <property type="term" value="P:vacuolar acidification"/>
    <property type="evidence" value="ECO:0007669"/>
    <property type="project" value="TreeGrafter"/>
</dbReference>
<evidence type="ECO:0000313" key="12">
    <source>
        <dbReference type="EMBL" id="HHQ80054.1"/>
    </source>
</evidence>
<feature type="transmembrane region" description="Helical" evidence="10">
    <location>
        <begin position="599"/>
        <end position="617"/>
    </location>
</feature>
<organism evidence="12">
    <name type="scientific">Fervidicoccus fontis</name>
    <dbReference type="NCBI Taxonomy" id="683846"/>
    <lineage>
        <taxon>Archaea</taxon>
        <taxon>Thermoproteota</taxon>
        <taxon>Thermoprotei</taxon>
        <taxon>Fervidicoccales</taxon>
        <taxon>Fervidicoccaceae</taxon>
        <taxon>Fervidicoccus</taxon>
    </lineage>
</organism>
<dbReference type="EMBL" id="DRZC01000017">
    <property type="protein sequence ID" value="HHQ80054.1"/>
    <property type="molecule type" value="Genomic_DNA"/>
</dbReference>
<keyword evidence="6 10" id="KW-0406">Ion transport</keyword>
<dbReference type="Gene3D" id="1.20.1460.20">
    <property type="match status" value="1"/>
</dbReference>
<evidence type="ECO:0000256" key="8">
    <source>
        <dbReference type="ARBA" id="ARBA00059506"/>
    </source>
</evidence>
<keyword evidence="4 10" id="KW-0812">Transmembrane</keyword>
<evidence type="ECO:0000256" key="9">
    <source>
        <dbReference type="ARBA" id="ARBA00068671"/>
    </source>
</evidence>
<comment type="caution">
    <text evidence="12">The sequence shown here is derived from an EMBL/GenBank/DDBJ whole genome shotgun (WGS) entry which is preliminary data.</text>
</comment>
<protein>
    <recommendedName>
        <fullName evidence="9 10">A-type ATP synthase subunit I</fullName>
    </recommendedName>
</protein>
<comment type="subcellular location">
    <subcellularLocation>
        <location evidence="1">Membrane</location>
        <topology evidence="1">Multi-pass membrane protein</topology>
    </subcellularLocation>
</comment>
<evidence type="ECO:0000256" key="2">
    <source>
        <dbReference type="ARBA" id="ARBA00009904"/>
    </source>
</evidence>
<proteinExistence type="inferred from homology"/>
<keyword evidence="5 10" id="KW-1133">Transmembrane helix</keyword>
<keyword evidence="3 10" id="KW-0813">Transport</keyword>
<name>A0A7J3ZJ73_9CREN</name>
<dbReference type="PANTHER" id="PTHR11629:SF63">
    <property type="entry name" value="V-TYPE PROTON ATPASE SUBUNIT A"/>
    <property type="match status" value="1"/>
</dbReference>